<dbReference type="PANTHER" id="PTHR34595:SF7">
    <property type="entry name" value="SLL1039 PROTEIN"/>
    <property type="match status" value="1"/>
</dbReference>
<gene>
    <name evidence="2" type="ORF">SAMN04488055_1182</name>
</gene>
<dbReference type="OrthoDB" id="9803532at2"/>
<dbReference type="Pfam" id="PF04168">
    <property type="entry name" value="Alpha-E"/>
    <property type="match status" value="1"/>
</dbReference>
<evidence type="ECO:0000259" key="1">
    <source>
        <dbReference type="Pfam" id="PF04168"/>
    </source>
</evidence>
<evidence type="ECO:0000313" key="3">
    <source>
        <dbReference type="Proteomes" id="UP000185003"/>
    </source>
</evidence>
<dbReference type="STRING" id="536979.SAMN04488055_1182"/>
<keyword evidence="3" id="KW-1185">Reference proteome</keyword>
<dbReference type="InterPro" id="IPR007296">
    <property type="entry name" value="DUF403"/>
</dbReference>
<dbReference type="Proteomes" id="UP000185003">
    <property type="component" value="Unassembled WGS sequence"/>
</dbReference>
<feature type="domain" description="DUF403" evidence="1">
    <location>
        <begin position="1"/>
        <end position="310"/>
    </location>
</feature>
<sequence>MLSRIADSLYWLNRYMERADGLLRVASTHYILSFDKDVNGNLTWRPVLEMFSTTSDEEIAAIENDTGASLKKLITDTTNDNSLKMIMSRARENARGVQDHITKEVWEEVNSVYHLMNYSTLEVRLANYEAIEVLGAFTRHSVMYAGITDITMARGTGWHFMNLGKYIERCLEALVLISKQYALINYKLDEMRDIMQWRYLLMSLSGYELHLKTYGSSNYNYNVIHQILFNEEFPHAVIYSLARIERHLAEVIKENNSVENANLMRHLGRIHSKVRYTDMETLNDHTLPQFLEELRIELVTFAKKLAQNFFSYS</sequence>
<accession>A0A1N6DYV9</accession>
<dbReference type="InterPro" id="IPR051680">
    <property type="entry name" value="ATP-dep_Glu-Cys_Ligase-2"/>
</dbReference>
<name>A0A1N6DYV9_9BACT</name>
<organism evidence="2 3">
    <name type="scientific">Chitinophaga niabensis</name>
    <dbReference type="NCBI Taxonomy" id="536979"/>
    <lineage>
        <taxon>Bacteria</taxon>
        <taxon>Pseudomonadati</taxon>
        <taxon>Bacteroidota</taxon>
        <taxon>Chitinophagia</taxon>
        <taxon>Chitinophagales</taxon>
        <taxon>Chitinophagaceae</taxon>
        <taxon>Chitinophaga</taxon>
    </lineage>
</organism>
<proteinExistence type="predicted"/>
<dbReference type="EMBL" id="FSRA01000001">
    <property type="protein sequence ID" value="SIN75942.1"/>
    <property type="molecule type" value="Genomic_DNA"/>
</dbReference>
<dbReference type="PANTHER" id="PTHR34595">
    <property type="entry name" value="BLR5612 PROTEIN"/>
    <property type="match status" value="1"/>
</dbReference>
<dbReference type="RefSeq" id="WP_074238343.1">
    <property type="nucleotide sequence ID" value="NZ_FSRA01000001.1"/>
</dbReference>
<protein>
    <submittedName>
        <fullName evidence="2">Uncharacterized conserved protein, Alpha-E superfamily</fullName>
    </submittedName>
</protein>
<evidence type="ECO:0000313" key="2">
    <source>
        <dbReference type="EMBL" id="SIN75942.1"/>
    </source>
</evidence>
<reference evidence="2 3" key="1">
    <citation type="submission" date="2016-11" db="EMBL/GenBank/DDBJ databases">
        <authorList>
            <person name="Jaros S."/>
            <person name="Januszkiewicz K."/>
            <person name="Wedrychowicz H."/>
        </authorList>
    </citation>
    <scope>NUCLEOTIDE SEQUENCE [LARGE SCALE GENOMIC DNA]</scope>
    <source>
        <strain evidence="2 3">DSM 24787</strain>
    </source>
</reference>
<dbReference type="AlphaFoldDB" id="A0A1N6DYV9"/>